<feature type="region of interest" description="Disordered" evidence="1">
    <location>
        <begin position="154"/>
        <end position="189"/>
    </location>
</feature>
<reference evidence="3" key="1">
    <citation type="journal article" date="2018" name="Nat. Microbiol.">
        <title>Leveraging single-cell genomics to expand the fungal tree of life.</title>
        <authorList>
            <person name="Ahrendt S.R."/>
            <person name="Quandt C.A."/>
            <person name="Ciobanu D."/>
            <person name="Clum A."/>
            <person name="Salamov A."/>
            <person name="Andreopoulos B."/>
            <person name="Cheng J.F."/>
            <person name="Woyke T."/>
            <person name="Pelin A."/>
            <person name="Henrissat B."/>
            <person name="Reynolds N.K."/>
            <person name="Benny G.L."/>
            <person name="Smith M.E."/>
            <person name="James T.Y."/>
            <person name="Grigoriev I.V."/>
        </authorList>
    </citation>
    <scope>NUCLEOTIDE SEQUENCE [LARGE SCALE GENOMIC DNA]</scope>
</reference>
<organism evidence="2 3">
    <name type="scientific">Blyttiomyces helicus</name>
    <dbReference type="NCBI Taxonomy" id="388810"/>
    <lineage>
        <taxon>Eukaryota</taxon>
        <taxon>Fungi</taxon>
        <taxon>Fungi incertae sedis</taxon>
        <taxon>Chytridiomycota</taxon>
        <taxon>Chytridiomycota incertae sedis</taxon>
        <taxon>Chytridiomycetes</taxon>
        <taxon>Chytridiomycetes incertae sedis</taxon>
        <taxon>Blyttiomyces</taxon>
    </lineage>
</organism>
<dbReference type="EMBL" id="KZ994260">
    <property type="protein sequence ID" value="RKO93395.1"/>
    <property type="molecule type" value="Genomic_DNA"/>
</dbReference>
<feature type="compositionally biased region" description="Pro residues" evidence="1">
    <location>
        <begin position="173"/>
        <end position="186"/>
    </location>
</feature>
<evidence type="ECO:0000256" key="1">
    <source>
        <dbReference type="SAM" id="MobiDB-lite"/>
    </source>
</evidence>
<sequence length="681" mass="74397">MADLKLTWAKDNREKLSLEWWGRCVYVGKGGSKLGTEWAGSQFDSAMFQSEVNSAVGSAQHWHSLPSLHTPHQTRTWVKANGEKWWLHQWGRVMRRASACPAQRGKTTTLLWHHGVEGLGFEGRLTHQRWKHVCPVAGEHQYTQAAALLDAQPPRSKFVGAPPGPSQPEEHPVQPPASLPPLPPVHAPLLQNRQKGDSARIVVACKEVLVKLLVDTAPVLQPGERGAKLICLDGLQVEREDASCAEAVLYGVRLEDKGQMSLVMNESEDLISAVVVVLLVSARDGDVLGLNGLSCMRWESKEDDLVINGQLSSIDGEMRCIAIEGRHHGADCGWQEARFKPPEIGKGEVAVLFPDSVNPPWRRLSGLPISTGSRDYGDVGLIITLPGANVSLADGLNDFCGAIAIRLDAFFLKMWLVVKLSSANTQGFSCCALALSSNCLVLSIDRGWPLDDWAIQDCPGTPSHPMGWQWITELCKGIDEFIVGHPKAEERFGFGGGGERKLALNVRQKDGLGTRKNKKEEEANCPGTAARSRSYLDQEVQLSRCKARPKARQRRTCRGDQLILWHIPLLRHPRKVARALAKPQADMVSAHHGKRLNHQSRSAASPVHSSHGDISGPRLLGLSRLIVFVLPGFGRLQLSSSPPISPAIGFVQEAAGLLRKSSSTSYGELVSGPLPPSPWAI</sequence>
<accession>A0A4P9WMF5</accession>
<feature type="compositionally biased region" description="Basic and acidic residues" evidence="1">
    <location>
        <begin position="510"/>
        <end position="522"/>
    </location>
</feature>
<evidence type="ECO:0000313" key="2">
    <source>
        <dbReference type="EMBL" id="RKO93395.1"/>
    </source>
</evidence>
<evidence type="ECO:0000313" key="3">
    <source>
        <dbReference type="Proteomes" id="UP000269721"/>
    </source>
</evidence>
<protein>
    <submittedName>
        <fullName evidence="2">Uncharacterized protein</fullName>
    </submittedName>
</protein>
<proteinExistence type="predicted"/>
<feature type="region of interest" description="Disordered" evidence="1">
    <location>
        <begin position="510"/>
        <end position="530"/>
    </location>
</feature>
<name>A0A4P9WMF5_9FUNG</name>
<dbReference type="AlphaFoldDB" id="A0A4P9WMF5"/>
<gene>
    <name evidence="2" type="ORF">BDK51DRAFT_30309</name>
</gene>
<keyword evidence="3" id="KW-1185">Reference proteome</keyword>
<dbReference type="Proteomes" id="UP000269721">
    <property type="component" value="Unassembled WGS sequence"/>
</dbReference>